<dbReference type="RefSeq" id="WP_244557032.1">
    <property type="nucleotide sequence ID" value="NZ_FWXR01000022.1"/>
</dbReference>
<protein>
    <submittedName>
        <fullName evidence="1">Uncharacterized protein</fullName>
    </submittedName>
</protein>
<name>A0A1W2E7P0_9HYPH</name>
<accession>A0A1W2E7P0</accession>
<dbReference type="Proteomes" id="UP000192656">
    <property type="component" value="Unassembled WGS sequence"/>
</dbReference>
<reference evidence="1 2" key="1">
    <citation type="submission" date="2017-04" db="EMBL/GenBank/DDBJ databases">
        <authorList>
            <person name="Afonso C.L."/>
            <person name="Miller P.J."/>
            <person name="Scott M.A."/>
            <person name="Spackman E."/>
            <person name="Goraichik I."/>
            <person name="Dimitrov K.M."/>
            <person name="Suarez D.L."/>
            <person name="Swayne D.E."/>
        </authorList>
    </citation>
    <scope>NUCLEOTIDE SEQUENCE [LARGE SCALE GENOMIC DNA]</scope>
    <source>
        <strain evidence="1 2">CGMCC 1.10972</strain>
    </source>
</reference>
<keyword evidence="2" id="KW-1185">Reference proteome</keyword>
<evidence type="ECO:0000313" key="2">
    <source>
        <dbReference type="Proteomes" id="UP000192656"/>
    </source>
</evidence>
<sequence length="101" mass="10862">MKRGGRENLRSEMVVPSLKSGRMVEAVLTAAAEDGLTLAKDGRIAGRVSRELIDKAKTATGITSDTELLEFALATIALEDKFADAFHEVRGTVDPEIDFGL</sequence>
<dbReference type="AlphaFoldDB" id="A0A1W2E7P0"/>
<dbReference type="STRING" id="937218.SAMN06297251_12265"/>
<proteinExistence type="predicted"/>
<dbReference type="EMBL" id="FWXR01000022">
    <property type="protein sequence ID" value="SMD05790.1"/>
    <property type="molecule type" value="Genomic_DNA"/>
</dbReference>
<evidence type="ECO:0000313" key="1">
    <source>
        <dbReference type="EMBL" id="SMD05790.1"/>
    </source>
</evidence>
<gene>
    <name evidence="1" type="ORF">SAMN06297251_12265</name>
</gene>
<organism evidence="1 2">
    <name type="scientific">Fulvimarina manganoxydans</name>
    <dbReference type="NCBI Taxonomy" id="937218"/>
    <lineage>
        <taxon>Bacteria</taxon>
        <taxon>Pseudomonadati</taxon>
        <taxon>Pseudomonadota</taxon>
        <taxon>Alphaproteobacteria</taxon>
        <taxon>Hyphomicrobiales</taxon>
        <taxon>Aurantimonadaceae</taxon>
        <taxon>Fulvimarina</taxon>
    </lineage>
</organism>